<evidence type="ECO:0000256" key="1">
    <source>
        <dbReference type="SAM" id="Phobius"/>
    </source>
</evidence>
<organism evidence="2 3">
    <name type="scientific">Chryseobacterium limigenitum</name>
    <dbReference type="NCBI Taxonomy" id="1612149"/>
    <lineage>
        <taxon>Bacteria</taxon>
        <taxon>Pseudomonadati</taxon>
        <taxon>Bacteroidota</taxon>
        <taxon>Flavobacteriia</taxon>
        <taxon>Flavobacteriales</taxon>
        <taxon>Weeksellaceae</taxon>
        <taxon>Chryseobacterium group</taxon>
        <taxon>Chryseobacterium</taxon>
    </lineage>
</organism>
<feature type="transmembrane region" description="Helical" evidence="1">
    <location>
        <begin position="80"/>
        <end position="101"/>
    </location>
</feature>
<dbReference type="AlphaFoldDB" id="A0A1K2ISL9"/>
<evidence type="ECO:0000313" key="3">
    <source>
        <dbReference type="Proteomes" id="UP000182034"/>
    </source>
</evidence>
<dbReference type="Proteomes" id="UP000182034">
    <property type="component" value="Unassembled WGS sequence"/>
</dbReference>
<keyword evidence="3" id="KW-1185">Reference proteome</keyword>
<keyword evidence="1" id="KW-0812">Transmembrane</keyword>
<accession>A0A1K2ISL9</accession>
<keyword evidence="1" id="KW-1133">Transmembrane helix</keyword>
<keyword evidence="1" id="KW-0472">Membrane</keyword>
<dbReference type="EMBL" id="FPKW01000009">
    <property type="protein sequence ID" value="SFZ95250.1"/>
    <property type="molecule type" value="Genomic_DNA"/>
</dbReference>
<dbReference type="STRING" id="1612149.SAMN05216324_10919"/>
<name>A0A1K2ISL9_9FLAO</name>
<reference evidence="3" key="1">
    <citation type="submission" date="2016-10" db="EMBL/GenBank/DDBJ databases">
        <authorList>
            <person name="Varghese N."/>
            <person name="Submissions S."/>
        </authorList>
    </citation>
    <scope>NUCLEOTIDE SEQUENCE [LARGE SCALE GENOMIC DNA]</scope>
    <source>
        <strain evidence="3">SUR2</strain>
    </source>
</reference>
<sequence length="303" mass="35750">MAEKNNITYKNNQSFGFVEVHRRYEKIKEALLRVSNIEYALQSPSTLLSLEEDIQDFEEMEIHINTRRESLKKGISSISILKWTLIIFESFGSFLMLGIISHGFNLKDTFGDYYFIWNIIEVLGAVLFSFAIINFAMNCTIKKKEDDKIQWNKLSMALLAVFGLPFFNLLMIYGINLEIENKTIYLISSFFTSFFGILLLMRNSDVTQDKSEYLKKLETYRDLLQERKQKIALCRKYHLEIVKLNNQYDDILDEENLKENTHPLYKSLTQFLTHSVDFDEWMTGYIEEQKQKNKSKKHPFPSL</sequence>
<feature type="transmembrane region" description="Helical" evidence="1">
    <location>
        <begin position="157"/>
        <end position="177"/>
    </location>
</feature>
<dbReference type="RefSeq" id="WP_072410428.1">
    <property type="nucleotide sequence ID" value="NZ_FPKW01000009.1"/>
</dbReference>
<evidence type="ECO:0000313" key="2">
    <source>
        <dbReference type="EMBL" id="SFZ95250.1"/>
    </source>
</evidence>
<protein>
    <submittedName>
        <fullName evidence="2">Uncharacterized protein</fullName>
    </submittedName>
</protein>
<proteinExistence type="predicted"/>
<gene>
    <name evidence="2" type="ORF">SAMN05216324_10919</name>
</gene>
<feature type="transmembrane region" description="Helical" evidence="1">
    <location>
        <begin position="113"/>
        <end position="136"/>
    </location>
</feature>
<feature type="transmembrane region" description="Helical" evidence="1">
    <location>
        <begin position="183"/>
        <end position="201"/>
    </location>
</feature>